<dbReference type="GO" id="GO:0000160">
    <property type="term" value="P:phosphorelay signal transduction system"/>
    <property type="evidence" value="ECO:0007669"/>
    <property type="project" value="InterPro"/>
</dbReference>
<gene>
    <name evidence="4" type="ORF">BB934_29765</name>
</gene>
<dbReference type="PROSITE" id="PS51755">
    <property type="entry name" value="OMPR_PHOB"/>
    <property type="match status" value="1"/>
</dbReference>
<proteinExistence type="predicted"/>
<feature type="DNA-binding region" description="OmpR/PhoB-type" evidence="2">
    <location>
        <begin position="1"/>
        <end position="64"/>
    </location>
</feature>
<dbReference type="Pfam" id="PF00486">
    <property type="entry name" value="Trans_reg_C"/>
    <property type="match status" value="1"/>
</dbReference>
<sequence length="547" mass="59507">MALVERSGKLVGKDELRARVWPETFVEESNLKVNVAALRRTLGDGRGGVRYIETVSGRGYRFVSPVQILGDDAATHNDAPARLRAHNLPIPATRVLGRGQASDAILSMCEGARLVTVVGAAGIGKTTVALAVAARMAETIEHDVRLVDLAPVTDPALVPSAIAAAIGLTVHSADERSALRMFLRDRRLMLVLDNCEHIIDAAAICVRDILAAAAGVRILATSREALRAEGELVYRLPPLETPPDSHELMAAEALAFPAVELFVERATATLNAFSLDDANAPAVSEICRKLDGVALAIELAATRIDAFQVREILDLLDDRFRMLMGRRDAPGRHQSLSATLDWSHDLLSESERTILRRLAVFAGTFSLESACALAADGDLDRTDLVEGLASLVAKSLLSVDARGAASHYRFLDTTRGYALQKLAEAGERDRLRRRHAENMLDLAAQAEAEWHTRPAPEWIGDHRRQLDDIRLALNWAFTDQHDIPIGVALTAAAIPLWEHLSLVGECRACVERALAHSDDGSLREHDEMKLRMALGTALLHTRGPVPR</sequence>
<dbReference type="Pfam" id="PF25872">
    <property type="entry name" value="HTH_77"/>
    <property type="match status" value="1"/>
</dbReference>
<dbReference type="CDD" id="cd00383">
    <property type="entry name" value="trans_reg_C"/>
    <property type="match status" value="1"/>
</dbReference>
<name>A0A1B2ER94_9HYPH</name>
<dbReference type="InterPro" id="IPR049945">
    <property type="entry name" value="AAA_22"/>
</dbReference>
<dbReference type="GO" id="GO:0016887">
    <property type="term" value="F:ATP hydrolysis activity"/>
    <property type="evidence" value="ECO:0007669"/>
    <property type="project" value="InterPro"/>
</dbReference>
<dbReference type="AlphaFoldDB" id="A0A1B2ER94"/>
<dbReference type="KEGG" id="moc:BB934_29765"/>
<dbReference type="GO" id="GO:0003677">
    <property type="term" value="F:DNA binding"/>
    <property type="evidence" value="ECO:0007669"/>
    <property type="project" value="UniProtKB-UniRule"/>
</dbReference>
<dbReference type="Gene3D" id="3.40.50.300">
    <property type="entry name" value="P-loop containing nucleotide triphosphate hydrolases"/>
    <property type="match status" value="1"/>
</dbReference>
<protein>
    <recommendedName>
        <fullName evidence="3">OmpR/PhoB-type domain-containing protein</fullName>
    </recommendedName>
</protein>
<evidence type="ECO:0000256" key="1">
    <source>
        <dbReference type="ARBA" id="ARBA00023125"/>
    </source>
</evidence>
<dbReference type="Pfam" id="PF13401">
    <property type="entry name" value="AAA_22"/>
    <property type="match status" value="1"/>
</dbReference>
<dbReference type="InterPro" id="IPR058852">
    <property type="entry name" value="HTH_77"/>
</dbReference>
<dbReference type="GO" id="GO:0006355">
    <property type="term" value="P:regulation of DNA-templated transcription"/>
    <property type="evidence" value="ECO:0007669"/>
    <property type="project" value="InterPro"/>
</dbReference>
<dbReference type="SUPFAM" id="SSF46894">
    <property type="entry name" value="C-terminal effector domain of the bipartite response regulators"/>
    <property type="match status" value="1"/>
</dbReference>
<dbReference type="PANTHER" id="PTHR47691:SF3">
    <property type="entry name" value="HTH-TYPE TRANSCRIPTIONAL REGULATOR RV0890C-RELATED"/>
    <property type="match status" value="1"/>
</dbReference>
<dbReference type="EMBL" id="CP016617">
    <property type="protein sequence ID" value="ANY82479.1"/>
    <property type="molecule type" value="Genomic_DNA"/>
</dbReference>
<evidence type="ECO:0000259" key="3">
    <source>
        <dbReference type="PROSITE" id="PS51755"/>
    </source>
</evidence>
<organism evidence="4">
    <name type="scientific">Microvirga ossetica</name>
    <dbReference type="NCBI Taxonomy" id="1882682"/>
    <lineage>
        <taxon>Bacteria</taxon>
        <taxon>Pseudomonadati</taxon>
        <taxon>Pseudomonadota</taxon>
        <taxon>Alphaproteobacteria</taxon>
        <taxon>Hyphomicrobiales</taxon>
        <taxon>Methylobacteriaceae</taxon>
        <taxon>Microvirga</taxon>
    </lineage>
</organism>
<accession>A0A1B2ER94</accession>
<feature type="domain" description="OmpR/PhoB-type" evidence="3">
    <location>
        <begin position="1"/>
        <end position="64"/>
    </location>
</feature>
<dbReference type="SUPFAM" id="SSF52540">
    <property type="entry name" value="P-loop containing nucleoside triphosphate hydrolases"/>
    <property type="match status" value="1"/>
</dbReference>
<dbReference type="PANTHER" id="PTHR47691">
    <property type="entry name" value="REGULATOR-RELATED"/>
    <property type="match status" value="1"/>
</dbReference>
<dbReference type="InterPro" id="IPR016032">
    <property type="entry name" value="Sig_transdc_resp-reg_C-effctor"/>
</dbReference>
<keyword evidence="4" id="KW-0614">Plasmid</keyword>
<reference evidence="4" key="1">
    <citation type="submission" date="2016-07" db="EMBL/GenBank/DDBJ databases">
        <title>Microvirga ossetica sp. nov. a new species of rhizobia isolated from root nodules of the legume species Vicia alpestris Steven originated from North Ossetia region in the Caucasus.</title>
        <authorList>
            <person name="Safronova V.I."/>
            <person name="Kuznetsova I.G."/>
            <person name="Sazanova A.L."/>
            <person name="Belimov A."/>
            <person name="Andronov E."/>
            <person name="Osledkin Y.S."/>
            <person name="Onishchuk O.P."/>
            <person name="Kurchak O.N."/>
            <person name="Shaposhnikov A.I."/>
            <person name="Willems A."/>
            <person name="Tikhonovich I.A."/>
        </authorList>
    </citation>
    <scope>NUCLEOTIDE SEQUENCE [LARGE SCALE GENOMIC DNA]</scope>
    <source>
        <strain evidence="4">V5/3M</strain>
        <plasmid evidence="4">unnamed1</plasmid>
    </source>
</reference>
<dbReference type="InterPro" id="IPR001867">
    <property type="entry name" value="OmpR/PhoB-type_DNA-bd"/>
</dbReference>
<dbReference type="Gene3D" id="1.10.10.10">
    <property type="entry name" value="Winged helix-like DNA-binding domain superfamily/Winged helix DNA-binding domain"/>
    <property type="match status" value="1"/>
</dbReference>
<dbReference type="SMART" id="SM00862">
    <property type="entry name" value="Trans_reg_C"/>
    <property type="match status" value="1"/>
</dbReference>
<dbReference type="InterPro" id="IPR036388">
    <property type="entry name" value="WH-like_DNA-bd_sf"/>
</dbReference>
<geneLocation type="plasmid" evidence="4">
    <name>unnamed1</name>
</geneLocation>
<dbReference type="InterPro" id="IPR027417">
    <property type="entry name" value="P-loop_NTPase"/>
</dbReference>
<evidence type="ECO:0000256" key="2">
    <source>
        <dbReference type="PROSITE-ProRule" id="PRU01091"/>
    </source>
</evidence>
<keyword evidence="1 2" id="KW-0238">DNA-binding</keyword>
<dbReference type="PRINTS" id="PR00364">
    <property type="entry name" value="DISEASERSIST"/>
</dbReference>
<evidence type="ECO:0000313" key="4">
    <source>
        <dbReference type="EMBL" id="ANY82479.1"/>
    </source>
</evidence>